<dbReference type="Proteomes" id="UP000003346">
    <property type="component" value="Unassembled WGS sequence"/>
</dbReference>
<evidence type="ECO:0000256" key="4">
    <source>
        <dbReference type="ARBA" id="ARBA00023163"/>
    </source>
</evidence>
<dbReference type="InterPro" id="IPR000835">
    <property type="entry name" value="HTH_MarR-typ"/>
</dbReference>
<dbReference type="GO" id="GO:0003677">
    <property type="term" value="F:DNA binding"/>
    <property type="evidence" value="ECO:0007669"/>
    <property type="project" value="UniProtKB-KW"/>
</dbReference>
<dbReference type="GO" id="GO:0005737">
    <property type="term" value="C:cytoplasm"/>
    <property type="evidence" value="ECO:0007669"/>
    <property type="project" value="UniProtKB-SubCell"/>
</dbReference>
<feature type="domain" description="HTH marR-type" evidence="8">
    <location>
        <begin position="28"/>
        <end position="160"/>
    </location>
</feature>
<dbReference type="InterPro" id="IPR036390">
    <property type="entry name" value="WH_DNA-bd_sf"/>
</dbReference>
<evidence type="ECO:0000313" key="9">
    <source>
        <dbReference type="EMBL" id="EAV39638.1"/>
    </source>
</evidence>
<dbReference type="HOGENOM" id="CLU_127602_0_0_9"/>
<keyword evidence="4" id="KW-0804">Transcription</keyword>
<evidence type="ECO:0000256" key="1">
    <source>
        <dbReference type="ARBA" id="ARBA00004496"/>
    </source>
</evidence>
<protein>
    <recommendedName>
        <fullName evidence="6">HTH-type transcriptional regulator SarZ</fullName>
    </recommendedName>
    <alternativeName>
        <fullName evidence="7">Staphylococcal accessory regulator Z</fullName>
    </alternativeName>
</protein>
<evidence type="ECO:0000256" key="2">
    <source>
        <dbReference type="ARBA" id="ARBA00023015"/>
    </source>
</evidence>
<dbReference type="PANTHER" id="PTHR42756:SF1">
    <property type="entry name" value="TRANSCRIPTIONAL REPRESSOR OF EMRAB OPERON"/>
    <property type="match status" value="1"/>
</dbReference>
<gene>
    <name evidence="9" type="ORF">OENOO_51018</name>
</gene>
<evidence type="ECO:0000256" key="6">
    <source>
        <dbReference type="ARBA" id="ARBA00047188"/>
    </source>
</evidence>
<name>A0NIP6_OENOE</name>
<evidence type="ECO:0000256" key="3">
    <source>
        <dbReference type="ARBA" id="ARBA00023125"/>
    </source>
</evidence>
<dbReference type="Gene3D" id="1.10.10.10">
    <property type="entry name" value="Winged helix-like DNA-binding domain superfamily/Winged helix DNA-binding domain"/>
    <property type="match status" value="1"/>
</dbReference>
<comment type="subcellular location">
    <subcellularLocation>
        <location evidence="1">Cytoplasm</location>
    </subcellularLocation>
</comment>
<comment type="caution">
    <text evidence="9">The sequence shown here is derived from an EMBL/GenBank/DDBJ whole genome shotgun (WGS) entry which is preliminary data.</text>
</comment>
<proteinExistence type="inferred from homology"/>
<keyword evidence="3" id="KW-0238">DNA-binding</keyword>
<accession>A0NIP6</accession>
<dbReference type="PROSITE" id="PS50995">
    <property type="entry name" value="HTH_MARR_2"/>
    <property type="match status" value="1"/>
</dbReference>
<organism evidence="9 10">
    <name type="scientific">Oenococcus oeni ATCC BAA-1163</name>
    <dbReference type="NCBI Taxonomy" id="379360"/>
    <lineage>
        <taxon>Bacteria</taxon>
        <taxon>Bacillati</taxon>
        <taxon>Bacillota</taxon>
        <taxon>Bacilli</taxon>
        <taxon>Lactobacillales</taxon>
        <taxon>Lactobacillaceae</taxon>
        <taxon>Oenococcus</taxon>
    </lineage>
</organism>
<evidence type="ECO:0000259" key="8">
    <source>
        <dbReference type="PROSITE" id="PS50995"/>
    </source>
</evidence>
<keyword evidence="2" id="KW-0805">Transcription regulation</keyword>
<evidence type="ECO:0000256" key="5">
    <source>
        <dbReference type="ARBA" id="ARBA00046337"/>
    </source>
</evidence>
<dbReference type="InterPro" id="IPR055166">
    <property type="entry name" value="Transc_reg_Sar_Rot_HTH"/>
</dbReference>
<dbReference type="PANTHER" id="PTHR42756">
    <property type="entry name" value="TRANSCRIPTIONAL REGULATOR, MARR"/>
    <property type="match status" value="1"/>
</dbReference>
<dbReference type="InterPro" id="IPR036388">
    <property type="entry name" value="WH-like_DNA-bd_sf"/>
</dbReference>
<reference evidence="9 10" key="1">
    <citation type="submission" date="2006-11" db="EMBL/GenBank/DDBJ databases">
        <authorList>
            <consortium name="Laboratoire de Microbiologie (Universite Bourgogne)"/>
            <consortium name="GENOME Express"/>
            <consortium name="UMR Oenologie Ampelologie (Universite Bordeaux 2)"/>
            <person name="Guzzo J."/>
        </authorList>
    </citation>
    <scope>NUCLEOTIDE SEQUENCE [LARGE SCALE GENOMIC DNA]</scope>
    <source>
        <strain evidence="9 10">ATCC BAA-1163</strain>
    </source>
</reference>
<dbReference type="AlphaFoldDB" id="A0NIP6"/>
<sequence>MQSAKLIQLKGEELLSKIMREETFPGDIAQYFSVIHRAFLKDTKGEYAKYDLNPTNAYILLYLFFNKNSSQSELAQKLVINKGQITRETTKLLSLNFISKEISSKNRTTNVIAISSDGKKVIKKIIDIRNQWWEEKLKLSGVKTNSEFLDSLKKLESILN</sequence>
<dbReference type="GO" id="GO:0003700">
    <property type="term" value="F:DNA-binding transcription factor activity"/>
    <property type="evidence" value="ECO:0007669"/>
    <property type="project" value="InterPro"/>
</dbReference>
<dbReference type="Pfam" id="PF22381">
    <property type="entry name" value="Staph_reg_Sar_Rot"/>
    <property type="match status" value="1"/>
</dbReference>
<dbReference type="SMART" id="SM00347">
    <property type="entry name" value="HTH_MARR"/>
    <property type="match status" value="1"/>
</dbReference>
<comment type="similarity">
    <text evidence="5">Belongs to the SarZ family.</text>
</comment>
<evidence type="ECO:0000256" key="7">
    <source>
        <dbReference type="ARBA" id="ARBA00047207"/>
    </source>
</evidence>
<dbReference type="EMBL" id="AAUV01000046">
    <property type="protein sequence ID" value="EAV39638.1"/>
    <property type="molecule type" value="Genomic_DNA"/>
</dbReference>
<evidence type="ECO:0000313" key="10">
    <source>
        <dbReference type="Proteomes" id="UP000003346"/>
    </source>
</evidence>
<dbReference type="SUPFAM" id="SSF46785">
    <property type="entry name" value="Winged helix' DNA-binding domain"/>
    <property type="match status" value="1"/>
</dbReference>